<evidence type="ECO:0000313" key="2">
    <source>
        <dbReference type="Proteomes" id="UP001177670"/>
    </source>
</evidence>
<name>A0AA40FKC7_9HYME</name>
<comment type="caution">
    <text evidence="1">The sequence shown here is derived from an EMBL/GenBank/DDBJ whole genome shotgun (WGS) entry which is preliminary data.</text>
</comment>
<dbReference type="Proteomes" id="UP001177670">
    <property type="component" value="Unassembled WGS sequence"/>
</dbReference>
<proteinExistence type="predicted"/>
<dbReference type="EMBL" id="JAHYIQ010000031">
    <property type="protein sequence ID" value="KAK1120438.1"/>
    <property type="molecule type" value="Genomic_DNA"/>
</dbReference>
<protein>
    <submittedName>
        <fullName evidence="1">Uncharacterized protein</fullName>
    </submittedName>
</protein>
<dbReference type="AlphaFoldDB" id="A0AA40FKC7"/>
<sequence length="165" mass="18900">MATINQLTTFQRQSIARYNTIKIPYYIVQAQYELLNNIKNLKLAYVTSIQRNAKGKHRLLRKVCKNTDNGALTLIVNRHKLFLVDPLAQEEWHKSPTPASFLPSDASAPRYSYGSPSQIQTYPTAMRVQEYPKMKYNTHTVNKKSGFDNELSRVVCVLEKNCSSS</sequence>
<keyword evidence="2" id="KW-1185">Reference proteome</keyword>
<evidence type="ECO:0000313" key="1">
    <source>
        <dbReference type="EMBL" id="KAK1120438.1"/>
    </source>
</evidence>
<accession>A0AA40FKC7</accession>
<organism evidence="1 2">
    <name type="scientific">Melipona bicolor</name>
    <dbReference type="NCBI Taxonomy" id="60889"/>
    <lineage>
        <taxon>Eukaryota</taxon>
        <taxon>Metazoa</taxon>
        <taxon>Ecdysozoa</taxon>
        <taxon>Arthropoda</taxon>
        <taxon>Hexapoda</taxon>
        <taxon>Insecta</taxon>
        <taxon>Pterygota</taxon>
        <taxon>Neoptera</taxon>
        <taxon>Endopterygota</taxon>
        <taxon>Hymenoptera</taxon>
        <taxon>Apocrita</taxon>
        <taxon>Aculeata</taxon>
        <taxon>Apoidea</taxon>
        <taxon>Anthophila</taxon>
        <taxon>Apidae</taxon>
        <taxon>Melipona</taxon>
    </lineage>
</organism>
<reference evidence="1" key="1">
    <citation type="submission" date="2021-10" db="EMBL/GenBank/DDBJ databases">
        <title>Melipona bicolor Genome sequencing and assembly.</title>
        <authorList>
            <person name="Araujo N.S."/>
            <person name="Arias M.C."/>
        </authorList>
    </citation>
    <scope>NUCLEOTIDE SEQUENCE</scope>
    <source>
        <strain evidence="1">USP_2M_L1-L4_2017</strain>
        <tissue evidence="1">Whole body</tissue>
    </source>
</reference>
<gene>
    <name evidence="1" type="ORF">K0M31_012418</name>
</gene>